<accession>A0ABP7G8H5</accession>
<organism evidence="10 11">
    <name type="scientific">Flavobacterium ginsengiterrae</name>
    <dbReference type="NCBI Taxonomy" id="871695"/>
    <lineage>
        <taxon>Bacteria</taxon>
        <taxon>Pseudomonadati</taxon>
        <taxon>Bacteroidota</taxon>
        <taxon>Flavobacteriia</taxon>
        <taxon>Flavobacteriales</taxon>
        <taxon>Flavobacteriaceae</taxon>
        <taxon>Flavobacterium</taxon>
    </lineage>
</organism>
<evidence type="ECO:0000256" key="7">
    <source>
        <dbReference type="RuleBase" id="RU003692"/>
    </source>
</evidence>
<dbReference type="EC" id="1.8.1.4" evidence="2 7"/>
<gene>
    <name evidence="10" type="primary">lpdA_1</name>
    <name evidence="10" type="ORF">GCM10022423_00320</name>
</gene>
<keyword evidence="7" id="KW-0560">Oxidoreductase</keyword>
<comment type="miscellaneous">
    <text evidence="7">The active site is a redox-active disulfide bond.</text>
</comment>
<dbReference type="InterPro" id="IPR006258">
    <property type="entry name" value="Lipoamide_DH"/>
</dbReference>
<dbReference type="InterPro" id="IPR036188">
    <property type="entry name" value="FAD/NAD-bd_sf"/>
</dbReference>
<dbReference type="PIRSF" id="PIRSF000350">
    <property type="entry name" value="Mercury_reductase_MerA"/>
    <property type="match status" value="1"/>
</dbReference>
<comment type="catalytic activity">
    <reaction evidence="6 7">
        <text>N(6)-[(R)-dihydrolipoyl]-L-lysyl-[protein] + NAD(+) = N(6)-[(R)-lipoyl]-L-lysyl-[protein] + NADH + H(+)</text>
        <dbReference type="Rhea" id="RHEA:15045"/>
        <dbReference type="Rhea" id="RHEA-COMP:10474"/>
        <dbReference type="Rhea" id="RHEA-COMP:10475"/>
        <dbReference type="ChEBI" id="CHEBI:15378"/>
        <dbReference type="ChEBI" id="CHEBI:57540"/>
        <dbReference type="ChEBI" id="CHEBI:57945"/>
        <dbReference type="ChEBI" id="CHEBI:83099"/>
        <dbReference type="ChEBI" id="CHEBI:83100"/>
        <dbReference type="EC" id="1.8.1.4"/>
    </reaction>
</comment>
<evidence type="ECO:0000256" key="2">
    <source>
        <dbReference type="ARBA" id="ARBA00012608"/>
    </source>
</evidence>
<dbReference type="Gene3D" id="3.50.50.60">
    <property type="entry name" value="FAD/NAD(P)-binding domain"/>
    <property type="match status" value="2"/>
</dbReference>
<dbReference type="SUPFAM" id="SSF51905">
    <property type="entry name" value="FAD/NAD(P)-binding domain"/>
    <property type="match status" value="1"/>
</dbReference>
<dbReference type="EMBL" id="BAABDU010000001">
    <property type="protein sequence ID" value="GAA3754484.1"/>
    <property type="molecule type" value="Genomic_DNA"/>
</dbReference>
<proteinExistence type="inferred from homology"/>
<evidence type="ECO:0000256" key="5">
    <source>
        <dbReference type="ARBA" id="ARBA00023027"/>
    </source>
</evidence>
<keyword evidence="3 7" id="KW-0285">Flavoprotein</keyword>
<evidence type="ECO:0000259" key="8">
    <source>
        <dbReference type="Pfam" id="PF02852"/>
    </source>
</evidence>
<dbReference type="InterPro" id="IPR023753">
    <property type="entry name" value="FAD/NAD-binding_dom"/>
</dbReference>
<dbReference type="Pfam" id="PF07992">
    <property type="entry name" value="Pyr_redox_2"/>
    <property type="match status" value="1"/>
</dbReference>
<dbReference type="Pfam" id="PF02852">
    <property type="entry name" value="Pyr_redox_dim"/>
    <property type="match status" value="1"/>
</dbReference>
<dbReference type="InterPro" id="IPR016156">
    <property type="entry name" value="FAD/NAD-linked_Rdtase_dimer_sf"/>
</dbReference>
<evidence type="ECO:0000313" key="10">
    <source>
        <dbReference type="EMBL" id="GAA3754484.1"/>
    </source>
</evidence>
<dbReference type="Proteomes" id="UP001500748">
    <property type="component" value="Unassembled WGS sequence"/>
</dbReference>
<feature type="domain" description="FAD/NAD(P)-binding" evidence="9">
    <location>
        <begin position="5"/>
        <end position="329"/>
    </location>
</feature>
<evidence type="ECO:0000259" key="9">
    <source>
        <dbReference type="Pfam" id="PF07992"/>
    </source>
</evidence>
<keyword evidence="4 7" id="KW-0274">FAD</keyword>
<sequence length="468" mass="51546">METKFDIIVIGSGPGGYASAIRGSQLGYKTAIIEKYDTLGGTCTNVGCIPTKALLDSTEHYHTAFSKFKTFGIETAKLELNFPQLIKRKEEVIEQNTAGLNYLMKKNKITVFQGTGEFLNNKQIKVQSNNQEPIQLESEYYIIATGSKPSTIPGVVLDKKRIITSTEALSLENKPKSLVIIGGGVIGVEMASIFARIGTEVTIIEYADSLIPTMDKELGKELKKLFTRQNIQILLNHKVQSAFNHGDSATVQFLDTADKLKEITADYCLVAVGRKPYTSGLGLENTDIALNEKGQIITNEKLQTRVSNIYAIGDVVKGTMLAHKAEEEGIFAAEIIHGEKPHINYKLIPGVVYTWPEIASVGYTEEELKKENIEYRVGRFPFSASARARAAMEKDGFTKVLTDPKYGEILGIHIIGPRAADLIAQGVIAMEYEVTDEDMFRISYAHPTYSETLKEAYLASSGQGPINI</sequence>
<dbReference type="PANTHER" id="PTHR22912:SF151">
    <property type="entry name" value="DIHYDROLIPOYL DEHYDROGENASE, MITOCHONDRIAL"/>
    <property type="match status" value="1"/>
</dbReference>
<evidence type="ECO:0000256" key="1">
    <source>
        <dbReference type="ARBA" id="ARBA00007532"/>
    </source>
</evidence>
<name>A0ABP7G8H5_9FLAO</name>
<dbReference type="InterPro" id="IPR001100">
    <property type="entry name" value="Pyr_nuc-diS_OxRdtase"/>
</dbReference>
<evidence type="ECO:0000256" key="4">
    <source>
        <dbReference type="ARBA" id="ARBA00022827"/>
    </source>
</evidence>
<reference evidence="11" key="1">
    <citation type="journal article" date="2019" name="Int. J. Syst. Evol. Microbiol.">
        <title>The Global Catalogue of Microorganisms (GCM) 10K type strain sequencing project: providing services to taxonomists for standard genome sequencing and annotation.</title>
        <authorList>
            <consortium name="The Broad Institute Genomics Platform"/>
            <consortium name="The Broad Institute Genome Sequencing Center for Infectious Disease"/>
            <person name="Wu L."/>
            <person name="Ma J."/>
        </authorList>
    </citation>
    <scope>NUCLEOTIDE SEQUENCE [LARGE SCALE GENOMIC DNA]</scope>
    <source>
        <strain evidence="11">JCM 17337</strain>
    </source>
</reference>
<dbReference type="SUPFAM" id="SSF55424">
    <property type="entry name" value="FAD/NAD-linked reductases, dimerisation (C-terminal) domain"/>
    <property type="match status" value="1"/>
</dbReference>
<keyword evidence="7" id="KW-0676">Redox-active center</keyword>
<dbReference type="NCBIfam" id="TIGR01350">
    <property type="entry name" value="lipoamide_DH"/>
    <property type="match status" value="1"/>
</dbReference>
<comment type="similarity">
    <text evidence="1 7">Belongs to the class-I pyridine nucleotide-disulfide oxidoreductase family.</text>
</comment>
<evidence type="ECO:0000313" key="11">
    <source>
        <dbReference type="Proteomes" id="UP001500748"/>
    </source>
</evidence>
<protein>
    <recommendedName>
        <fullName evidence="2 7">Dihydrolipoyl dehydrogenase</fullName>
        <ecNumber evidence="2 7">1.8.1.4</ecNumber>
    </recommendedName>
</protein>
<comment type="caution">
    <text evidence="10">The sequence shown here is derived from an EMBL/GenBank/DDBJ whole genome shotgun (WGS) entry which is preliminary data.</text>
</comment>
<feature type="domain" description="Pyridine nucleotide-disulphide oxidoreductase dimerisation" evidence="8">
    <location>
        <begin position="348"/>
        <end position="456"/>
    </location>
</feature>
<dbReference type="PRINTS" id="PR00411">
    <property type="entry name" value="PNDRDTASEI"/>
</dbReference>
<evidence type="ECO:0000256" key="6">
    <source>
        <dbReference type="ARBA" id="ARBA00049187"/>
    </source>
</evidence>
<dbReference type="InterPro" id="IPR050151">
    <property type="entry name" value="Class-I_Pyr_Nuc-Dis_Oxidored"/>
</dbReference>
<dbReference type="InterPro" id="IPR004099">
    <property type="entry name" value="Pyr_nucl-diS_OxRdtase_dimer"/>
</dbReference>
<dbReference type="Gene3D" id="3.30.390.30">
    <property type="match status" value="1"/>
</dbReference>
<comment type="cofactor">
    <cofactor evidence="7">
        <name>FAD</name>
        <dbReference type="ChEBI" id="CHEBI:57692"/>
    </cofactor>
    <text evidence="7">Binds 1 FAD per subunit.</text>
</comment>
<keyword evidence="5 7" id="KW-0520">NAD</keyword>
<dbReference type="PANTHER" id="PTHR22912">
    <property type="entry name" value="DISULFIDE OXIDOREDUCTASE"/>
    <property type="match status" value="1"/>
</dbReference>
<keyword evidence="11" id="KW-1185">Reference proteome</keyword>
<evidence type="ECO:0000256" key="3">
    <source>
        <dbReference type="ARBA" id="ARBA00022630"/>
    </source>
</evidence>
<dbReference type="PRINTS" id="PR00368">
    <property type="entry name" value="FADPNR"/>
</dbReference>
<dbReference type="RefSeq" id="WP_345138602.1">
    <property type="nucleotide sequence ID" value="NZ_BAABDU010000001.1"/>
</dbReference>